<accession>A0A916YZC3</accession>
<name>A0A916YZC3_9BACT</name>
<evidence type="ECO:0000313" key="3">
    <source>
        <dbReference type="EMBL" id="GGD67036.1"/>
    </source>
</evidence>
<keyword evidence="1" id="KW-0812">Transmembrane</keyword>
<dbReference type="GO" id="GO:0000271">
    <property type="term" value="P:polysaccharide biosynthetic process"/>
    <property type="evidence" value="ECO:0007669"/>
    <property type="project" value="TreeGrafter"/>
</dbReference>
<evidence type="ECO:0000256" key="1">
    <source>
        <dbReference type="SAM" id="Phobius"/>
    </source>
</evidence>
<keyword evidence="1" id="KW-1133">Transmembrane helix</keyword>
<dbReference type="Pfam" id="PF01757">
    <property type="entry name" value="Acyl_transf_3"/>
    <property type="match status" value="1"/>
</dbReference>
<feature type="transmembrane region" description="Helical" evidence="1">
    <location>
        <begin position="95"/>
        <end position="116"/>
    </location>
</feature>
<sequence length="365" mass="42075">MQNNFHLIRFIAATLVLFGHCYPLSGRGYDYITEISQGIFPTAHMGVCIFFIVSGYLVSQSLHNTAFYKVKKEADGSISFNQNLRVIVNFIWKRVVRIFPALVVVLLLTVFVLGPVCTTLPLSEYWQSSETYRYLKFIKLYPFVDDILPGVFENHPEKGINGSLWTLPYEVTMYLCLAVLQLINLFSKRNVLLILFGILSPIIIFFIFTYNQQSLIPVIHLNFVQTLEFSMYFMTGTLFFLFDDKVPYHIGLLLLMIFLWFGLGLLHLTNPTTIKVISFFALPYIVLYLAKQKGKLNDFGKLGDFSYGIYLYAFPVQQMIIYLYGSNISISKMFLISVVIVFPLSILSWFLVEERAMKLKSLKII</sequence>
<keyword evidence="3" id="KW-0012">Acyltransferase</keyword>
<keyword evidence="1" id="KW-0472">Membrane</keyword>
<organism evidence="3 4">
    <name type="scientific">Emticicia aquatilis</name>
    <dbReference type="NCBI Taxonomy" id="1537369"/>
    <lineage>
        <taxon>Bacteria</taxon>
        <taxon>Pseudomonadati</taxon>
        <taxon>Bacteroidota</taxon>
        <taxon>Cytophagia</taxon>
        <taxon>Cytophagales</taxon>
        <taxon>Leadbetterellaceae</taxon>
        <taxon>Emticicia</taxon>
    </lineage>
</organism>
<feature type="transmembrane region" description="Helical" evidence="1">
    <location>
        <begin position="190"/>
        <end position="210"/>
    </location>
</feature>
<evidence type="ECO:0000259" key="2">
    <source>
        <dbReference type="Pfam" id="PF01757"/>
    </source>
</evidence>
<dbReference type="RefSeq" id="WP_188767619.1">
    <property type="nucleotide sequence ID" value="NZ_BMKK01000007.1"/>
</dbReference>
<feature type="domain" description="Acyltransferase 3" evidence="2">
    <location>
        <begin position="5"/>
        <end position="352"/>
    </location>
</feature>
<dbReference type="InterPro" id="IPR002656">
    <property type="entry name" value="Acyl_transf_3_dom"/>
</dbReference>
<keyword evidence="4" id="KW-1185">Reference proteome</keyword>
<feature type="transmembrane region" description="Helical" evidence="1">
    <location>
        <begin position="272"/>
        <end position="290"/>
    </location>
</feature>
<dbReference type="GO" id="GO:0016747">
    <property type="term" value="F:acyltransferase activity, transferring groups other than amino-acyl groups"/>
    <property type="evidence" value="ECO:0007669"/>
    <property type="project" value="InterPro"/>
</dbReference>
<reference evidence="3" key="1">
    <citation type="journal article" date="2014" name="Int. J. Syst. Evol. Microbiol.">
        <title>Complete genome sequence of Corynebacterium casei LMG S-19264T (=DSM 44701T), isolated from a smear-ripened cheese.</title>
        <authorList>
            <consortium name="US DOE Joint Genome Institute (JGI-PGF)"/>
            <person name="Walter F."/>
            <person name="Albersmeier A."/>
            <person name="Kalinowski J."/>
            <person name="Ruckert C."/>
        </authorList>
    </citation>
    <scope>NUCLEOTIDE SEQUENCE</scope>
    <source>
        <strain evidence="3">CGMCC 1.15958</strain>
    </source>
</reference>
<comment type="caution">
    <text evidence="3">The sequence shown here is derived from an EMBL/GenBank/DDBJ whole genome shotgun (WGS) entry which is preliminary data.</text>
</comment>
<feature type="transmembrane region" description="Helical" evidence="1">
    <location>
        <begin position="330"/>
        <end position="352"/>
    </location>
</feature>
<evidence type="ECO:0000313" key="4">
    <source>
        <dbReference type="Proteomes" id="UP000609064"/>
    </source>
</evidence>
<dbReference type="EMBL" id="BMKK01000007">
    <property type="protein sequence ID" value="GGD67036.1"/>
    <property type="molecule type" value="Genomic_DNA"/>
</dbReference>
<feature type="transmembrane region" description="Helical" evidence="1">
    <location>
        <begin position="39"/>
        <end position="59"/>
    </location>
</feature>
<feature type="transmembrane region" description="Helical" evidence="1">
    <location>
        <begin position="248"/>
        <end position="266"/>
    </location>
</feature>
<dbReference type="Proteomes" id="UP000609064">
    <property type="component" value="Unassembled WGS sequence"/>
</dbReference>
<feature type="transmembrane region" description="Helical" evidence="1">
    <location>
        <begin position="302"/>
        <end position="324"/>
    </location>
</feature>
<dbReference type="PANTHER" id="PTHR23028:SF53">
    <property type="entry name" value="ACYL_TRANSF_3 DOMAIN-CONTAINING PROTEIN"/>
    <property type="match status" value="1"/>
</dbReference>
<dbReference type="InterPro" id="IPR050879">
    <property type="entry name" value="Acyltransferase_3"/>
</dbReference>
<dbReference type="GO" id="GO:0016020">
    <property type="term" value="C:membrane"/>
    <property type="evidence" value="ECO:0007669"/>
    <property type="project" value="TreeGrafter"/>
</dbReference>
<proteinExistence type="predicted"/>
<dbReference type="AlphaFoldDB" id="A0A916YZC3"/>
<dbReference type="PANTHER" id="PTHR23028">
    <property type="entry name" value="ACETYLTRANSFERASE"/>
    <property type="match status" value="1"/>
</dbReference>
<protein>
    <submittedName>
        <fullName evidence="3">Acyltransferase</fullName>
    </submittedName>
</protein>
<reference evidence="3" key="2">
    <citation type="submission" date="2020-09" db="EMBL/GenBank/DDBJ databases">
        <authorList>
            <person name="Sun Q."/>
            <person name="Zhou Y."/>
        </authorList>
    </citation>
    <scope>NUCLEOTIDE SEQUENCE</scope>
    <source>
        <strain evidence="3">CGMCC 1.15958</strain>
    </source>
</reference>
<gene>
    <name evidence="3" type="primary">nodX</name>
    <name evidence="3" type="ORF">GCM10011514_33870</name>
</gene>
<keyword evidence="3" id="KW-0808">Transferase</keyword>
<feature type="transmembrane region" description="Helical" evidence="1">
    <location>
        <begin position="164"/>
        <end position="183"/>
    </location>
</feature>